<dbReference type="RefSeq" id="WP_116184464.1">
    <property type="nucleotide sequence ID" value="NZ_QTJX01000002.1"/>
</dbReference>
<gene>
    <name evidence="4" type="ORF">DX873_10895</name>
</gene>
<organism evidence="4 5">
    <name type="scientific">Flagellimonas nanhaiensis</name>
    <dbReference type="NCBI Taxonomy" id="2292706"/>
    <lineage>
        <taxon>Bacteria</taxon>
        <taxon>Pseudomonadati</taxon>
        <taxon>Bacteroidota</taxon>
        <taxon>Flavobacteriia</taxon>
        <taxon>Flavobacteriales</taxon>
        <taxon>Flavobacteriaceae</taxon>
        <taxon>Flagellimonas</taxon>
    </lineage>
</organism>
<evidence type="ECO:0000256" key="1">
    <source>
        <dbReference type="ARBA" id="ARBA00023015"/>
    </source>
</evidence>
<dbReference type="SUPFAM" id="SSF46689">
    <property type="entry name" value="Homeodomain-like"/>
    <property type="match status" value="2"/>
</dbReference>
<dbReference type="InterPro" id="IPR002818">
    <property type="entry name" value="DJ-1/PfpI"/>
</dbReference>
<reference evidence="4 5" key="1">
    <citation type="submission" date="2018-08" db="EMBL/GenBank/DDBJ databases">
        <title>Muricauda nanhaiensis sp. nov., isolated from seawater of the South China Sea.</title>
        <authorList>
            <person name="Dang Y."/>
        </authorList>
    </citation>
    <scope>NUCLEOTIDE SEQUENCE [LARGE SCALE GENOMIC DNA]</scope>
    <source>
        <strain evidence="4 5">SM1704</strain>
    </source>
</reference>
<dbReference type="Gene3D" id="3.40.50.880">
    <property type="match status" value="1"/>
</dbReference>
<dbReference type="Proteomes" id="UP000261828">
    <property type="component" value="Unassembled WGS sequence"/>
</dbReference>
<keyword evidence="2" id="KW-0804">Transcription</keyword>
<evidence type="ECO:0000256" key="2">
    <source>
        <dbReference type="ARBA" id="ARBA00023163"/>
    </source>
</evidence>
<dbReference type="Pfam" id="PF01965">
    <property type="entry name" value="DJ-1_PfpI"/>
    <property type="match status" value="1"/>
</dbReference>
<keyword evidence="5" id="KW-1185">Reference proteome</keyword>
<dbReference type="PANTHER" id="PTHR43130:SF3">
    <property type="entry name" value="HTH-TYPE TRANSCRIPTIONAL REGULATOR RV1931C"/>
    <property type="match status" value="1"/>
</dbReference>
<feature type="domain" description="HTH araC/xylS-type" evidence="3">
    <location>
        <begin position="225"/>
        <end position="323"/>
    </location>
</feature>
<dbReference type="SMART" id="SM00342">
    <property type="entry name" value="HTH_ARAC"/>
    <property type="match status" value="1"/>
</dbReference>
<evidence type="ECO:0000259" key="3">
    <source>
        <dbReference type="PROSITE" id="PS01124"/>
    </source>
</evidence>
<dbReference type="EMBL" id="QTJX01000002">
    <property type="protein sequence ID" value="RDY59852.1"/>
    <property type="molecule type" value="Genomic_DNA"/>
</dbReference>
<accession>A0A371JQR5</accession>
<dbReference type="InterPro" id="IPR052158">
    <property type="entry name" value="INH-QAR"/>
</dbReference>
<dbReference type="AlphaFoldDB" id="A0A371JQR5"/>
<dbReference type="GO" id="GO:0043565">
    <property type="term" value="F:sequence-specific DNA binding"/>
    <property type="evidence" value="ECO:0007669"/>
    <property type="project" value="InterPro"/>
</dbReference>
<name>A0A371JQR5_9FLAO</name>
<keyword evidence="1" id="KW-0805">Transcription regulation</keyword>
<dbReference type="InterPro" id="IPR029062">
    <property type="entry name" value="Class_I_gatase-like"/>
</dbReference>
<evidence type="ECO:0000313" key="5">
    <source>
        <dbReference type="Proteomes" id="UP000261828"/>
    </source>
</evidence>
<dbReference type="InterPro" id="IPR018060">
    <property type="entry name" value="HTH_AraC"/>
</dbReference>
<protein>
    <submittedName>
        <fullName evidence="4">Helix-turn-helix domain-containing protein</fullName>
    </submittedName>
</protein>
<dbReference type="OrthoDB" id="9803764at2"/>
<dbReference type="PROSITE" id="PS01124">
    <property type="entry name" value="HTH_ARAC_FAMILY_2"/>
    <property type="match status" value="1"/>
</dbReference>
<sequence length="337" mass="38507">MKHVSILVPKGNAILSNVVGPFKILMAANQFLKQAEQRTDDSYDIHLVGLEKEYSLYNGMFSIHCEKSLDDIEKTDLVLIPALRPDKMIEDLDANNDFIPWILNQRNVHGAEVASMCMGAFLLARTGLVDGKQCATHWAGMEMFRNMFPQVNLVSNKIVTEEDGIYTSGGAFSFLNLMLHLIEKYSGRAAAIYISKFFEIDMDRVDQNQFAIFQGQKDHGDEAIKEAQKYIESNIQHKISVEQLAKKYAISSRNFVRRFKKATQNTPLEYIQRVKIEAAKRSLESTQNNVNEVMYQVGYADQKAFRTVFKKYVGISPVAYKAKYNRSRTVFERPTAW</sequence>
<dbReference type="Gene3D" id="1.10.10.60">
    <property type="entry name" value="Homeodomain-like"/>
    <property type="match status" value="2"/>
</dbReference>
<dbReference type="GO" id="GO:0003700">
    <property type="term" value="F:DNA-binding transcription factor activity"/>
    <property type="evidence" value="ECO:0007669"/>
    <property type="project" value="InterPro"/>
</dbReference>
<dbReference type="InterPro" id="IPR009057">
    <property type="entry name" value="Homeodomain-like_sf"/>
</dbReference>
<dbReference type="SUPFAM" id="SSF52317">
    <property type="entry name" value="Class I glutamine amidotransferase-like"/>
    <property type="match status" value="1"/>
</dbReference>
<evidence type="ECO:0000313" key="4">
    <source>
        <dbReference type="EMBL" id="RDY59852.1"/>
    </source>
</evidence>
<dbReference type="Pfam" id="PF12833">
    <property type="entry name" value="HTH_18"/>
    <property type="match status" value="1"/>
</dbReference>
<dbReference type="PANTHER" id="PTHR43130">
    <property type="entry name" value="ARAC-FAMILY TRANSCRIPTIONAL REGULATOR"/>
    <property type="match status" value="1"/>
</dbReference>
<proteinExistence type="predicted"/>
<comment type="caution">
    <text evidence="4">The sequence shown here is derived from an EMBL/GenBank/DDBJ whole genome shotgun (WGS) entry which is preliminary data.</text>
</comment>